<dbReference type="RefSeq" id="WP_044646885.1">
    <property type="nucleotide sequence ID" value="NZ_JTHP01000028.1"/>
</dbReference>
<reference evidence="2 3" key="1">
    <citation type="submission" date="2014-11" db="EMBL/GenBank/DDBJ databases">
        <title>Draft Genome Sequences of Paenibacillus polymyxa NRRL B-30509 and Paenibacillus terrae NRRL B-30644, Strains from a Poultry Environment that Produce Tridecaptin A and Paenicidins.</title>
        <authorList>
            <person name="van Belkum M.J."/>
            <person name="Lohans C.T."/>
            <person name="Vederas J.C."/>
        </authorList>
    </citation>
    <scope>NUCLEOTIDE SEQUENCE [LARGE SCALE GENOMIC DNA]</scope>
    <source>
        <strain evidence="2 3">NRRL B-30644</strain>
    </source>
</reference>
<comment type="caution">
    <text evidence="2">The sequence shown here is derived from an EMBL/GenBank/DDBJ whole genome shotgun (WGS) entry which is preliminary data.</text>
</comment>
<evidence type="ECO:0000256" key="1">
    <source>
        <dbReference type="SAM" id="Phobius"/>
    </source>
</evidence>
<feature type="transmembrane region" description="Helical" evidence="1">
    <location>
        <begin position="28"/>
        <end position="47"/>
    </location>
</feature>
<proteinExistence type="predicted"/>
<dbReference type="PATRIC" id="fig|159743.3.peg.3326"/>
<dbReference type="OrthoDB" id="2659295at2"/>
<name>A0A0D7X0C6_9BACL</name>
<dbReference type="Pfam" id="PF07441">
    <property type="entry name" value="BofA"/>
    <property type="match status" value="1"/>
</dbReference>
<keyword evidence="1" id="KW-0812">Transmembrane</keyword>
<keyword evidence="1" id="KW-1133">Transmembrane helix</keyword>
<evidence type="ECO:0000313" key="2">
    <source>
        <dbReference type="EMBL" id="KJD44891.1"/>
    </source>
</evidence>
<dbReference type="InterPro" id="IPR010001">
    <property type="entry name" value="BofA"/>
</dbReference>
<sequence length="91" mass="9783">MRGAVWLVLIACVVVLSFLILKKRLGIGWLTVFGAHMALVAIALYVINYSGWITQVYIPINPVTMGAVTVLGLPGIAVLLGLKMILFGQAM</sequence>
<dbReference type="EMBL" id="JTHP01000028">
    <property type="protein sequence ID" value="KJD44891.1"/>
    <property type="molecule type" value="Genomic_DNA"/>
</dbReference>
<accession>A0A0D7X0C6</accession>
<keyword evidence="1" id="KW-0472">Membrane</keyword>
<feature type="transmembrane region" description="Helical" evidence="1">
    <location>
        <begin position="67"/>
        <end position="86"/>
    </location>
</feature>
<dbReference type="AlphaFoldDB" id="A0A0D7X0C6"/>
<evidence type="ECO:0000313" key="3">
    <source>
        <dbReference type="Proteomes" id="UP000032534"/>
    </source>
</evidence>
<feature type="transmembrane region" description="Helical" evidence="1">
    <location>
        <begin position="6"/>
        <end position="21"/>
    </location>
</feature>
<protein>
    <submittedName>
        <fullName evidence="2">Pro-sigmaK processing inhibitor BofA</fullName>
    </submittedName>
</protein>
<keyword evidence="3" id="KW-1185">Reference proteome</keyword>
<gene>
    <name evidence="2" type="ORF">QD47_14940</name>
</gene>
<dbReference type="Proteomes" id="UP000032534">
    <property type="component" value="Unassembled WGS sequence"/>
</dbReference>
<organism evidence="2 3">
    <name type="scientific">Paenibacillus terrae</name>
    <dbReference type="NCBI Taxonomy" id="159743"/>
    <lineage>
        <taxon>Bacteria</taxon>
        <taxon>Bacillati</taxon>
        <taxon>Bacillota</taxon>
        <taxon>Bacilli</taxon>
        <taxon>Bacillales</taxon>
        <taxon>Paenibacillaceae</taxon>
        <taxon>Paenibacillus</taxon>
    </lineage>
</organism>